<sequence length="29" mass="3089">MSADDVIGLIAAVALTVYLVLALVKPERF</sequence>
<gene>
    <name evidence="2" type="primary">kdpF</name>
    <name evidence="2" type="ORF">KDK95_34335</name>
</gene>
<proteinExistence type="predicted"/>
<keyword evidence="1" id="KW-0812">Transmembrane</keyword>
<keyword evidence="1" id="KW-0472">Membrane</keyword>
<accession>A0A941IQH8</accession>
<name>A0A941IQH8_9ACTN</name>
<keyword evidence="3" id="KW-1185">Reference proteome</keyword>
<dbReference type="AlphaFoldDB" id="A0A941IQH8"/>
<evidence type="ECO:0000313" key="3">
    <source>
        <dbReference type="Proteomes" id="UP000676325"/>
    </source>
</evidence>
<evidence type="ECO:0000313" key="2">
    <source>
        <dbReference type="EMBL" id="MBR7831431.1"/>
    </source>
</evidence>
<dbReference type="GO" id="GO:0008556">
    <property type="term" value="F:P-type potassium transmembrane transporter activity"/>
    <property type="evidence" value="ECO:0007669"/>
    <property type="project" value="InterPro"/>
</dbReference>
<dbReference type="RefSeq" id="WP_212522539.1">
    <property type="nucleotide sequence ID" value="NZ_JAGSOH010000245.1"/>
</dbReference>
<protein>
    <submittedName>
        <fullName evidence="2">K(+)-transporting ATPase subunit F</fullName>
    </submittedName>
</protein>
<dbReference type="Proteomes" id="UP000676325">
    <property type="component" value="Unassembled WGS sequence"/>
</dbReference>
<dbReference type="InterPro" id="IPR011726">
    <property type="entry name" value="KdpF"/>
</dbReference>
<dbReference type="NCBIfam" id="TIGR02115">
    <property type="entry name" value="potass_kdpF"/>
    <property type="match status" value="1"/>
</dbReference>
<organism evidence="2 3">
    <name type="scientific">Actinospica acidithermotolerans</name>
    <dbReference type="NCBI Taxonomy" id="2828514"/>
    <lineage>
        <taxon>Bacteria</taxon>
        <taxon>Bacillati</taxon>
        <taxon>Actinomycetota</taxon>
        <taxon>Actinomycetes</taxon>
        <taxon>Catenulisporales</taxon>
        <taxon>Actinospicaceae</taxon>
        <taxon>Actinospica</taxon>
    </lineage>
</organism>
<feature type="transmembrane region" description="Helical" evidence="1">
    <location>
        <begin position="6"/>
        <end position="24"/>
    </location>
</feature>
<dbReference type="GO" id="GO:0005886">
    <property type="term" value="C:plasma membrane"/>
    <property type="evidence" value="ECO:0007669"/>
    <property type="project" value="InterPro"/>
</dbReference>
<comment type="caution">
    <text evidence="2">The sequence shown here is derived from an EMBL/GenBank/DDBJ whole genome shotgun (WGS) entry which is preliminary data.</text>
</comment>
<reference evidence="2" key="1">
    <citation type="submission" date="2021-04" db="EMBL/GenBank/DDBJ databases">
        <title>Genome based classification of Actinospica acidithermotolerans sp. nov., an actinobacterium isolated from an Indonesian hot spring.</title>
        <authorList>
            <person name="Kusuma A.B."/>
            <person name="Putra K.E."/>
            <person name="Nafisah S."/>
            <person name="Loh J."/>
            <person name="Nouioui I."/>
            <person name="Goodfellow M."/>
        </authorList>
    </citation>
    <scope>NUCLEOTIDE SEQUENCE</scope>
    <source>
        <strain evidence="2">MGRD01-02</strain>
    </source>
</reference>
<dbReference type="EMBL" id="JAGSOH010000245">
    <property type="protein sequence ID" value="MBR7831431.1"/>
    <property type="molecule type" value="Genomic_DNA"/>
</dbReference>
<keyword evidence="1" id="KW-1133">Transmembrane helix</keyword>
<dbReference type="Pfam" id="PF09604">
    <property type="entry name" value="Potass_KdpF"/>
    <property type="match status" value="1"/>
</dbReference>
<evidence type="ECO:0000256" key="1">
    <source>
        <dbReference type="SAM" id="Phobius"/>
    </source>
</evidence>